<evidence type="ECO:0000256" key="1">
    <source>
        <dbReference type="SAM" id="SignalP"/>
    </source>
</evidence>
<dbReference type="AlphaFoldDB" id="A0A9D2E8Z9"/>
<dbReference type="Gene3D" id="3.30.1330.60">
    <property type="entry name" value="OmpA-like domain"/>
    <property type="match status" value="1"/>
</dbReference>
<evidence type="ECO:0008006" key="4">
    <source>
        <dbReference type="Google" id="ProtNLM"/>
    </source>
</evidence>
<feature type="chain" id="PRO_5038395445" description="DUF3868 domain-containing protein" evidence="1">
    <location>
        <begin position="23"/>
        <end position="478"/>
    </location>
</feature>
<reference evidence="2" key="1">
    <citation type="journal article" date="2021" name="PeerJ">
        <title>Extensive microbial diversity within the chicken gut microbiome revealed by metagenomics and culture.</title>
        <authorList>
            <person name="Gilroy R."/>
            <person name="Ravi A."/>
            <person name="Getino M."/>
            <person name="Pursley I."/>
            <person name="Horton D.L."/>
            <person name="Alikhan N.F."/>
            <person name="Baker D."/>
            <person name="Gharbi K."/>
            <person name="Hall N."/>
            <person name="Watson M."/>
            <person name="Adriaenssens E.M."/>
            <person name="Foster-Nyarko E."/>
            <person name="Jarju S."/>
            <person name="Secka A."/>
            <person name="Antonio M."/>
            <person name="Oren A."/>
            <person name="Chaudhuri R.R."/>
            <person name="La Ragione R."/>
            <person name="Hildebrand F."/>
            <person name="Pallen M.J."/>
        </authorList>
    </citation>
    <scope>NUCLEOTIDE SEQUENCE</scope>
    <source>
        <strain evidence="2">ChiHjej9B8-1298</strain>
    </source>
</reference>
<dbReference type="InterPro" id="IPR011990">
    <property type="entry name" value="TPR-like_helical_dom_sf"/>
</dbReference>
<dbReference type="SUPFAM" id="SSF48452">
    <property type="entry name" value="TPR-like"/>
    <property type="match status" value="1"/>
</dbReference>
<dbReference type="Gene3D" id="1.25.40.10">
    <property type="entry name" value="Tetratricopeptide repeat domain"/>
    <property type="match status" value="1"/>
</dbReference>
<feature type="signal peptide" evidence="1">
    <location>
        <begin position="1"/>
        <end position="22"/>
    </location>
</feature>
<proteinExistence type="predicted"/>
<comment type="caution">
    <text evidence="2">The sequence shown here is derived from an EMBL/GenBank/DDBJ whole genome shotgun (WGS) entry which is preliminary data.</text>
</comment>
<organism evidence="2 3">
    <name type="scientific">Candidatus Bacteroides merdigallinarum</name>
    <dbReference type="NCBI Taxonomy" id="2838473"/>
    <lineage>
        <taxon>Bacteria</taxon>
        <taxon>Pseudomonadati</taxon>
        <taxon>Bacteroidota</taxon>
        <taxon>Bacteroidia</taxon>
        <taxon>Bacteroidales</taxon>
        <taxon>Bacteroidaceae</taxon>
        <taxon>Bacteroides</taxon>
    </lineage>
</organism>
<dbReference type="EMBL" id="DXBX01000039">
    <property type="protein sequence ID" value="HIZ32980.1"/>
    <property type="molecule type" value="Genomic_DNA"/>
</dbReference>
<accession>A0A9D2E8Z9</accession>
<evidence type="ECO:0000313" key="3">
    <source>
        <dbReference type="Proteomes" id="UP000824028"/>
    </source>
</evidence>
<name>A0A9D2E8Z9_9BACE</name>
<evidence type="ECO:0000313" key="2">
    <source>
        <dbReference type="EMBL" id="HIZ32980.1"/>
    </source>
</evidence>
<sequence>MNIRIFLLAFALAGAIKGALQAEELPDYVSSVRNESIRLDSGMVSVSFTLDLGNHIVDKQHKRIVTPVIISHDGNHEVALPPIIANGRMRAIKDRTKGLDRAEAEDAYRVLTGNREENRLVDYHATVAYQPWMDNARLSLLEEVTGCNCGGLLASEQVLEEKALYAPSLQPSAETHVPRTFTPRSEERDAFLFYPVNQTRLYPERYGNAGELAKIDSALQFVQDNPAYQIQHIYINGYASPEGRLNHNRHLAEGRAEALKQYVLSNYQLPDTLLEVTRGDENWEDLAKAVEQMEIPNRDALLAIIRSDEEPDRREARLKQEAPDTYLLLLRSVYPTLRKNTFRISYISRERTPEEARRLAEEQPQELNAYEFYTVANTYCRDDKQAYGDLVLRAADTYPQNAEANNNAARTCLLRGDLERAGHYLDRTNNEPFTWNNRAVLLWRKGQQQEALLWLRKAIDAGDTQAKENLREIEKRGM</sequence>
<dbReference type="InterPro" id="IPR036737">
    <property type="entry name" value="OmpA-like_sf"/>
</dbReference>
<dbReference type="SUPFAM" id="SSF103088">
    <property type="entry name" value="OmpA-like"/>
    <property type="match status" value="1"/>
</dbReference>
<keyword evidence="1" id="KW-0732">Signal</keyword>
<protein>
    <recommendedName>
        <fullName evidence="4">DUF3868 domain-containing protein</fullName>
    </recommendedName>
</protein>
<reference evidence="2" key="2">
    <citation type="submission" date="2021-04" db="EMBL/GenBank/DDBJ databases">
        <authorList>
            <person name="Gilroy R."/>
        </authorList>
    </citation>
    <scope>NUCLEOTIDE SEQUENCE</scope>
    <source>
        <strain evidence="2">ChiHjej9B8-1298</strain>
    </source>
</reference>
<dbReference type="Proteomes" id="UP000824028">
    <property type="component" value="Unassembled WGS sequence"/>
</dbReference>
<gene>
    <name evidence="2" type="ORF">H9814_05445</name>
</gene>